<evidence type="ECO:0000256" key="4">
    <source>
        <dbReference type="ARBA" id="ARBA00022574"/>
    </source>
</evidence>
<dbReference type="InterPro" id="IPR019775">
    <property type="entry name" value="WD40_repeat_CS"/>
</dbReference>
<dbReference type="PROSITE" id="PS50082">
    <property type="entry name" value="WD_REPEATS_2"/>
    <property type="match status" value="1"/>
</dbReference>
<dbReference type="PANTHER" id="PTHR10709:SF2">
    <property type="entry name" value="ACTIN-RELATED PROTEIN 2_3 COMPLEX SUBUNIT"/>
    <property type="match status" value="1"/>
</dbReference>
<dbReference type="GO" id="GO:0051015">
    <property type="term" value="F:actin filament binding"/>
    <property type="evidence" value="ECO:0007669"/>
    <property type="project" value="TreeGrafter"/>
</dbReference>
<evidence type="ECO:0000256" key="7">
    <source>
        <dbReference type="ARBA" id="ARBA00023212"/>
    </source>
</evidence>
<keyword evidence="6 8" id="KW-0009">Actin-binding</keyword>
<dbReference type="PROSITE" id="PS00678">
    <property type="entry name" value="WD_REPEATS_1"/>
    <property type="match status" value="1"/>
</dbReference>
<dbReference type="InterPro" id="IPR017383">
    <property type="entry name" value="ARPC1"/>
</dbReference>
<keyword evidence="11" id="KW-1185">Reference proteome</keyword>
<organism evidence="10 11">
    <name type="scientific">Tigriopus californicus</name>
    <name type="common">Marine copepod</name>
    <dbReference type="NCBI Taxonomy" id="6832"/>
    <lineage>
        <taxon>Eukaryota</taxon>
        <taxon>Metazoa</taxon>
        <taxon>Ecdysozoa</taxon>
        <taxon>Arthropoda</taxon>
        <taxon>Crustacea</taxon>
        <taxon>Multicrustacea</taxon>
        <taxon>Hexanauplia</taxon>
        <taxon>Copepoda</taxon>
        <taxon>Harpacticoida</taxon>
        <taxon>Harpacticidae</taxon>
        <taxon>Tigriopus</taxon>
    </lineage>
</organism>
<keyword evidence="3 8" id="KW-0963">Cytoplasm</keyword>
<dbReference type="InterPro" id="IPR001680">
    <property type="entry name" value="WD40_rpt"/>
</dbReference>
<evidence type="ECO:0000256" key="5">
    <source>
        <dbReference type="ARBA" id="ARBA00022737"/>
    </source>
</evidence>
<evidence type="ECO:0000256" key="3">
    <source>
        <dbReference type="ARBA" id="ARBA00022490"/>
    </source>
</evidence>
<dbReference type="PANTHER" id="PTHR10709">
    <property type="entry name" value="ACTIN-RELATED PROTEIN 2/3 COMPLEX SUBUNIT 1"/>
    <property type="match status" value="1"/>
</dbReference>
<keyword evidence="7 8" id="KW-0206">Cytoskeleton</keyword>
<reference evidence="10 11" key="1">
    <citation type="journal article" date="2018" name="Nat. Ecol. Evol.">
        <title>Genomic signatures of mitonuclear coevolution across populations of Tigriopus californicus.</title>
        <authorList>
            <person name="Barreto F.S."/>
            <person name="Watson E.T."/>
            <person name="Lima T.G."/>
            <person name="Willett C.S."/>
            <person name="Edmands S."/>
            <person name="Li W."/>
            <person name="Burton R.S."/>
        </authorList>
    </citation>
    <scope>NUCLEOTIDE SEQUENCE [LARGE SCALE GENOMIC DNA]</scope>
    <source>
        <strain evidence="10 11">San Diego</strain>
    </source>
</reference>
<evidence type="ECO:0000256" key="9">
    <source>
        <dbReference type="PROSITE-ProRule" id="PRU00221"/>
    </source>
</evidence>
<dbReference type="OrthoDB" id="406844at2759"/>
<evidence type="ECO:0000256" key="2">
    <source>
        <dbReference type="ARBA" id="ARBA00006260"/>
    </source>
</evidence>
<dbReference type="GO" id="GO:0034314">
    <property type="term" value="P:Arp2/3 complex-mediated actin nucleation"/>
    <property type="evidence" value="ECO:0007669"/>
    <property type="project" value="UniProtKB-UniRule"/>
</dbReference>
<evidence type="ECO:0000256" key="6">
    <source>
        <dbReference type="ARBA" id="ARBA00023203"/>
    </source>
</evidence>
<comment type="function">
    <text evidence="8">Functions as component of the Arp2/3 complex which is involved in regulation of actin polymerization and together with an activating nucleation-promoting factor (NPF) mediates the formation of branched actin networks.</text>
</comment>
<keyword evidence="4 9" id="KW-0853">WD repeat</keyword>
<name>A0A553NDG6_TIGCA</name>
<feature type="repeat" description="WD" evidence="9">
    <location>
        <begin position="55"/>
        <end position="86"/>
    </location>
</feature>
<dbReference type="InterPro" id="IPR015943">
    <property type="entry name" value="WD40/YVTN_repeat-like_dom_sf"/>
</dbReference>
<dbReference type="InterPro" id="IPR036322">
    <property type="entry name" value="WD40_repeat_dom_sf"/>
</dbReference>
<comment type="caution">
    <text evidence="10">The sequence shown here is derived from an EMBL/GenBank/DDBJ whole genome shotgun (WGS) entry which is preliminary data.</text>
</comment>
<comment type="similarity">
    <text evidence="2 8">Belongs to the WD repeat ARPC1 family.</text>
</comment>
<dbReference type="Proteomes" id="UP000318571">
    <property type="component" value="Chromosome 10"/>
</dbReference>
<evidence type="ECO:0000313" key="10">
    <source>
        <dbReference type="EMBL" id="TRY63494.1"/>
    </source>
</evidence>
<dbReference type="AlphaFoldDB" id="A0A553NDG6"/>
<sequence length="380" mass="41530">MKTIYTFGGVAPLTCHAFSADQRQIALSKNNNQVEIHEQSGSGPNGDKFALKDTLDQHDLRVNGIDWAPQTNRIVTCSADRNAYVWTQQPNGTWKHTLVLLRINRAATCVKWSPKENKFAIGSGARLISICYFEADNDWWLAKHVKKPIKSTITALDWHPNNCLVAAGSSDFKVRVFSGYVKDIEDKPSPTPWGSKMPFAHLMTEFSNSLHGGGWVHAVSFSADGTKLAWAGHDSSLSVADATKGLTIFKLKTAHLPLLSCLWVSPSTIIAAGHDCTPLVFNVDGAGQVSFVSKLEEDKKGDGGPAKFSAKALFQNKDRTGQSEVADTVLNTTHQNQISCIQIVKGNKDRADVISTSGGDGKLVLWDLRTIEKQMKGLKL</sequence>
<evidence type="ECO:0000313" key="11">
    <source>
        <dbReference type="Proteomes" id="UP000318571"/>
    </source>
</evidence>
<gene>
    <name evidence="10" type="ORF">TCAL_04300</name>
</gene>
<dbReference type="Pfam" id="PF00400">
    <property type="entry name" value="WD40"/>
    <property type="match status" value="2"/>
</dbReference>
<dbReference type="SUPFAM" id="SSF50978">
    <property type="entry name" value="WD40 repeat-like"/>
    <property type="match status" value="1"/>
</dbReference>
<dbReference type="GO" id="GO:0005885">
    <property type="term" value="C:Arp2/3 protein complex"/>
    <property type="evidence" value="ECO:0007669"/>
    <property type="project" value="UniProtKB-UniRule"/>
</dbReference>
<dbReference type="Gene3D" id="2.130.10.10">
    <property type="entry name" value="YVTN repeat-like/Quinoprotein amine dehydrogenase"/>
    <property type="match status" value="1"/>
</dbReference>
<evidence type="ECO:0000256" key="1">
    <source>
        <dbReference type="ARBA" id="ARBA00004245"/>
    </source>
</evidence>
<protein>
    <recommendedName>
        <fullName evidence="8">Actin-related protein 2/3 complex subunit</fullName>
    </recommendedName>
</protein>
<dbReference type="PIRSF" id="PIRSF038093">
    <property type="entry name" value="ARP2/3_su1"/>
    <property type="match status" value="1"/>
</dbReference>
<dbReference type="PROSITE" id="PS50294">
    <property type="entry name" value="WD_REPEATS_REGION"/>
    <property type="match status" value="1"/>
</dbReference>
<dbReference type="OMA" id="EIHIFEW"/>
<proteinExistence type="inferred from homology"/>
<comment type="subcellular location">
    <subcellularLocation>
        <location evidence="1">Cytoplasm</location>
        <location evidence="1">Cytoskeleton</location>
    </subcellularLocation>
</comment>
<evidence type="ECO:0000256" key="8">
    <source>
        <dbReference type="PIRNR" id="PIRNR038093"/>
    </source>
</evidence>
<dbReference type="EMBL" id="VCGU01000458">
    <property type="protein sequence ID" value="TRY63494.1"/>
    <property type="molecule type" value="Genomic_DNA"/>
</dbReference>
<dbReference type="SMART" id="SM00320">
    <property type="entry name" value="WD40"/>
    <property type="match status" value="6"/>
</dbReference>
<accession>A0A553NDG6</accession>
<dbReference type="STRING" id="6832.A0A553NDG6"/>
<keyword evidence="5" id="KW-0677">Repeat</keyword>